<protein>
    <submittedName>
        <fullName evidence="1">Uncharacterized protein</fullName>
    </submittedName>
</protein>
<gene>
    <name evidence="1" type="ORF">C8C77_12355</name>
</gene>
<dbReference type="Proteomes" id="UP000294697">
    <property type="component" value="Unassembled WGS sequence"/>
</dbReference>
<sequence>MNSFIKNINDIQPSQLYINREKLFAVEKYLNSISLNDLEPLPIKKIGKRIFFTDGHTRAFVLSKRRKKKIKVYWDEDDLDWIEYFICLNWCDKEDIKQIQDLNNRIISDSNYQKLWLEKCKQMNKNLKTNLDQFIMIKHISDIQEKISISKLILKDMFKCSDKSGKIKKYINEIKDKYFIASYIGNIPFGFLSIKEKNYFTSEIYIMGILKEFKGRNLDEKLIKKATEILNKKINLLK</sequence>
<dbReference type="AlphaFoldDB" id="A0A4R7YTC4"/>
<dbReference type="RefSeq" id="WP_181453826.1">
    <property type="nucleotide sequence ID" value="NZ_QLME01000022.1"/>
</dbReference>
<evidence type="ECO:0000313" key="2">
    <source>
        <dbReference type="Proteomes" id="UP000294697"/>
    </source>
</evidence>
<dbReference type="EMBL" id="SODA01000023">
    <property type="protein sequence ID" value="TDW01060.1"/>
    <property type="molecule type" value="Genomic_DNA"/>
</dbReference>
<comment type="caution">
    <text evidence="1">The sequence shown here is derived from an EMBL/GenBank/DDBJ whole genome shotgun (WGS) entry which is preliminary data.</text>
</comment>
<evidence type="ECO:0000313" key="1">
    <source>
        <dbReference type="EMBL" id="TDW01060.1"/>
    </source>
</evidence>
<reference evidence="1 2" key="1">
    <citation type="submission" date="2019-03" db="EMBL/GenBank/DDBJ databases">
        <title>Subsurface microbial communities from deep shales in Ohio and West Virginia, USA.</title>
        <authorList>
            <person name="Wrighton K."/>
        </authorList>
    </citation>
    <scope>NUCLEOTIDE SEQUENCE [LARGE SCALE GENOMIC DNA]</scope>
    <source>
        <strain evidence="1 2">MSL9.2</strain>
    </source>
</reference>
<proteinExistence type="predicted"/>
<dbReference type="Gene3D" id="3.40.630.30">
    <property type="match status" value="1"/>
</dbReference>
<name>A0A4R7YTC4_9FIRM</name>
<accession>A0A4R7YTC4</accession>
<organism evidence="1 2">
    <name type="scientific">Halanaerobium saccharolyticum</name>
    <dbReference type="NCBI Taxonomy" id="43595"/>
    <lineage>
        <taxon>Bacteria</taxon>
        <taxon>Bacillati</taxon>
        <taxon>Bacillota</taxon>
        <taxon>Clostridia</taxon>
        <taxon>Halanaerobiales</taxon>
        <taxon>Halanaerobiaceae</taxon>
        <taxon>Halanaerobium</taxon>
    </lineage>
</organism>